<dbReference type="EMBL" id="CYSD01000033">
    <property type="protein sequence ID" value="CUH79019.1"/>
    <property type="molecule type" value="Genomic_DNA"/>
</dbReference>
<evidence type="ECO:0008006" key="3">
    <source>
        <dbReference type="Google" id="ProtNLM"/>
    </source>
</evidence>
<keyword evidence="2" id="KW-1185">Reference proteome</keyword>
<dbReference type="STRING" id="928856.SAMN04488049_11025"/>
<proteinExistence type="predicted"/>
<organism evidence="1 2">
    <name type="scientific">Tritonibacter multivorans</name>
    <dbReference type="NCBI Taxonomy" id="928856"/>
    <lineage>
        <taxon>Bacteria</taxon>
        <taxon>Pseudomonadati</taxon>
        <taxon>Pseudomonadota</taxon>
        <taxon>Alphaproteobacteria</taxon>
        <taxon>Rhodobacterales</taxon>
        <taxon>Paracoccaceae</taxon>
        <taxon>Tritonibacter</taxon>
    </lineage>
</organism>
<dbReference type="Proteomes" id="UP000052022">
    <property type="component" value="Unassembled WGS sequence"/>
</dbReference>
<gene>
    <name evidence="1" type="ORF">TRM7557_02160</name>
</gene>
<accession>A0A0P1GCC0</accession>
<sequence length="178" mass="19785">MGRFLKRATRTTKIDLRFCISLHRGMQCKYLNRGAAYLALVLIATLTQGCLRTETVAAYGAAAGIWDLEQILGPNQTANENTVLPARLNLQFSGPTQVQANTRCLSLTARNTAPYPWFRLEQTRMSRPSGCVASRDDASTMALLQSRTEVEVSGPFLILRAQDRTEMVFTQEIRGDAQ</sequence>
<name>A0A0P1GCC0_9RHOB</name>
<evidence type="ECO:0000313" key="1">
    <source>
        <dbReference type="EMBL" id="CUH79019.1"/>
    </source>
</evidence>
<dbReference type="AlphaFoldDB" id="A0A0P1GCC0"/>
<reference evidence="1 2" key="1">
    <citation type="submission" date="2015-09" db="EMBL/GenBank/DDBJ databases">
        <authorList>
            <consortium name="Swine Surveillance"/>
        </authorList>
    </citation>
    <scope>NUCLEOTIDE SEQUENCE [LARGE SCALE GENOMIC DNA]</scope>
    <source>
        <strain evidence="1 2">CECT 7557</strain>
    </source>
</reference>
<protein>
    <recommendedName>
        <fullName evidence="3">META domain protein</fullName>
    </recommendedName>
</protein>
<evidence type="ECO:0000313" key="2">
    <source>
        <dbReference type="Proteomes" id="UP000052022"/>
    </source>
</evidence>